<dbReference type="PANTHER" id="PTHR11905:SF159">
    <property type="entry name" value="ADAM METALLOPROTEASE"/>
    <property type="match status" value="1"/>
</dbReference>
<proteinExistence type="predicted"/>
<protein>
    <submittedName>
        <fullName evidence="3">Disintegrin and metalloproteinase domain-containing protein 22-like</fullName>
    </submittedName>
</protein>
<name>A0A3Q0ITS7_DIACI</name>
<dbReference type="AlphaFoldDB" id="A0A3Q0ITS7"/>
<evidence type="ECO:0000313" key="2">
    <source>
        <dbReference type="Proteomes" id="UP000079169"/>
    </source>
</evidence>
<keyword evidence="1" id="KW-0378">Hydrolase</keyword>
<keyword evidence="1" id="KW-0482">Metalloprotease</keyword>
<dbReference type="GO" id="GO:0006509">
    <property type="term" value="P:membrane protein ectodomain proteolysis"/>
    <property type="evidence" value="ECO:0007669"/>
    <property type="project" value="TreeGrafter"/>
</dbReference>
<dbReference type="STRING" id="121845.A0A3Q0ITS7"/>
<dbReference type="RefSeq" id="XP_026679659.1">
    <property type="nucleotide sequence ID" value="XM_026823858.1"/>
</dbReference>
<keyword evidence="1" id="KW-0645">Protease</keyword>
<reference evidence="3" key="1">
    <citation type="submission" date="2025-08" db="UniProtKB">
        <authorList>
            <consortium name="RefSeq"/>
        </authorList>
    </citation>
    <scope>IDENTIFICATION</scope>
</reference>
<dbReference type="KEGG" id="dci:113467601"/>
<keyword evidence="2" id="KW-1185">Reference proteome</keyword>
<gene>
    <name evidence="3" type="primary">LOC113467601</name>
</gene>
<dbReference type="PANTHER" id="PTHR11905">
    <property type="entry name" value="ADAM A DISINTEGRIN AND METALLOPROTEASE DOMAIN"/>
    <property type="match status" value="1"/>
</dbReference>
<evidence type="ECO:0000256" key="1">
    <source>
        <dbReference type="ARBA" id="ARBA00023049"/>
    </source>
</evidence>
<organism evidence="2 3">
    <name type="scientific">Diaphorina citri</name>
    <name type="common">Asian citrus psyllid</name>
    <dbReference type="NCBI Taxonomy" id="121845"/>
    <lineage>
        <taxon>Eukaryota</taxon>
        <taxon>Metazoa</taxon>
        <taxon>Ecdysozoa</taxon>
        <taxon>Arthropoda</taxon>
        <taxon>Hexapoda</taxon>
        <taxon>Insecta</taxon>
        <taxon>Pterygota</taxon>
        <taxon>Neoptera</taxon>
        <taxon>Paraneoptera</taxon>
        <taxon>Hemiptera</taxon>
        <taxon>Sternorrhyncha</taxon>
        <taxon>Psylloidea</taxon>
        <taxon>Psyllidae</taxon>
        <taxon>Diaphorininae</taxon>
        <taxon>Diaphorina</taxon>
    </lineage>
</organism>
<sequence>MTPLHHNIIDLHIFIPEPKDKSRPPNLIRELLPASYFEKHQKDGAHVIRNRTNTKDIELCHYKGVLRDVPGSWAAISTCDNILRGVVYDGTELNYIEPLYDETVNSINSNHTNLSQHIVYKQSDFLSHDKHQCGYKSLHNITRVSYY</sequence>
<dbReference type="Proteomes" id="UP000079169">
    <property type="component" value="Unplaced"/>
</dbReference>
<dbReference type="GeneID" id="113467601"/>
<evidence type="ECO:0000313" key="3">
    <source>
        <dbReference type="RefSeq" id="XP_026679659.1"/>
    </source>
</evidence>
<dbReference type="PaxDb" id="121845-A0A3Q0ITS7"/>
<accession>A0A3Q0ITS7</accession>
<dbReference type="GO" id="GO:0008237">
    <property type="term" value="F:metallopeptidase activity"/>
    <property type="evidence" value="ECO:0007669"/>
    <property type="project" value="UniProtKB-KW"/>
</dbReference>